<proteinExistence type="predicted"/>
<evidence type="ECO:0000256" key="1">
    <source>
        <dbReference type="SAM" id="Phobius"/>
    </source>
</evidence>
<dbReference type="KEGG" id="asol:BEN76_16660"/>
<dbReference type="EMBL" id="CP016898">
    <property type="protein sequence ID" value="APV37682.1"/>
    <property type="molecule type" value="Genomic_DNA"/>
</dbReference>
<name>A0A1P8ENK5_9GAMM</name>
<feature type="transmembrane region" description="Helical" evidence="1">
    <location>
        <begin position="59"/>
        <end position="79"/>
    </location>
</feature>
<keyword evidence="1" id="KW-1133">Transmembrane helix</keyword>
<keyword evidence="1" id="KW-0472">Membrane</keyword>
<dbReference type="AlphaFoldDB" id="A0A1P8ENK5"/>
<protein>
    <submittedName>
        <fullName evidence="2">Uncharacterized protein</fullName>
    </submittedName>
</protein>
<keyword evidence="2" id="KW-0614">Plasmid</keyword>
<gene>
    <name evidence="2" type="ORF">BEN76_16660</name>
</gene>
<keyword evidence="1" id="KW-0812">Transmembrane</keyword>
<accession>A0A1P8ENK5</accession>
<dbReference type="Proteomes" id="UP000185674">
    <property type="component" value="Plasmid pGFJ2"/>
</dbReference>
<evidence type="ECO:0000313" key="3">
    <source>
        <dbReference type="Proteomes" id="UP000185674"/>
    </source>
</evidence>
<feature type="transmembrane region" description="Helical" evidence="1">
    <location>
        <begin position="6"/>
        <end position="25"/>
    </location>
</feature>
<organism evidence="2 3">
    <name type="scientific">Acinetobacter soli</name>
    <dbReference type="NCBI Taxonomy" id="487316"/>
    <lineage>
        <taxon>Bacteria</taxon>
        <taxon>Pseudomonadati</taxon>
        <taxon>Pseudomonadota</taxon>
        <taxon>Gammaproteobacteria</taxon>
        <taxon>Moraxellales</taxon>
        <taxon>Moraxellaceae</taxon>
        <taxon>Acinetobacter</taxon>
    </lineage>
</organism>
<geneLocation type="plasmid" evidence="3">
    <name>pgfj2</name>
</geneLocation>
<sequence length="95" mass="11162">MYDFLSLKNIVCMIFLFSAVISLFLPHWLVDTRHCKQNWFVIIVILASCSLMIDKYLLGLFLISILALYPIISAIFHSLHLDPDREVKYEESRKK</sequence>
<reference evidence="2 3" key="1">
    <citation type="submission" date="2016-08" db="EMBL/GenBank/DDBJ databases">
        <title>Complete genome sequence of Acinetobacter baylyi strain GFJ2.</title>
        <authorList>
            <person name="Tabata M."/>
            <person name="Kuboki S."/>
            <person name="Gibu N."/>
            <person name="Kinouchi Y."/>
            <person name="Vangnai A."/>
            <person name="Kasai D."/>
            <person name="Fukuda M."/>
        </authorList>
    </citation>
    <scope>NUCLEOTIDE SEQUENCE [LARGE SCALE GENOMIC DNA]</scope>
    <source>
        <strain evidence="2 3">GFJ2</strain>
        <plasmid evidence="3">Plasmid pgfj2</plasmid>
    </source>
</reference>
<evidence type="ECO:0000313" key="2">
    <source>
        <dbReference type="EMBL" id="APV37682.1"/>
    </source>
</evidence>